<feature type="domain" description="Major facilitator superfamily (MFS) profile" evidence="7">
    <location>
        <begin position="36"/>
        <end position="472"/>
    </location>
</feature>
<dbReference type="PANTHER" id="PTHR48021">
    <property type="match status" value="1"/>
</dbReference>
<evidence type="ECO:0000256" key="2">
    <source>
        <dbReference type="ARBA" id="ARBA00022692"/>
    </source>
</evidence>
<feature type="transmembrane region" description="Helical" evidence="6">
    <location>
        <begin position="27"/>
        <end position="52"/>
    </location>
</feature>
<dbReference type="InterPro" id="IPR005829">
    <property type="entry name" value="Sugar_transporter_CS"/>
</dbReference>
<organism evidence="8 9">
    <name type="scientific">Cotesia glomerata</name>
    <name type="common">Lepidopteran parasitic wasp</name>
    <name type="synonym">Apanteles glomeratus</name>
    <dbReference type="NCBI Taxonomy" id="32391"/>
    <lineage>
        <taxon>Eukaryota</taxon>
        <taxon>Metazoa</taxon>
        <taxon>Ecdysozoa</taxon>
        <taxon>Arthropoda</taxon>
        <taxon>Hexapoda</taxon>
        <taxon>Insecta</taxon>
        <taxon>Pterygota</taxon>
        <taxon>Neoptera</taxon>
        <taxon>Endopterygota</taxon>
        <taxon>Hymenoptera</taxon>
        <taxon>Apocrita</taxon>
        <taxon>Ichneumonoidea</taxon>
        <taxon>Braconidae</taxon>
        <taxon>Microgastrinae</taxon>
        <taxon>Cotesia</taxon>
    </lineage>
</organism>
<dbReference type="EMBL" id="JAHXZJ010002237">
    <property type="protein sequence ID" value="KAH0547490.1"/>
    <property type="molecule type" value="Genomic_DNA"/>
</dbReference>
<dbReference type="Pfam" id="PF00083">
    <property type="entry name" value="Sugar_tr"/>
    <property type="match status" value="1"/>
</dbReference>
<feature type="transmembrane region" description="Helical" evidence="6">
    <location>
        <begin position="318"/>
        <end position="338"/>
    </location>
</feature>
<accession>A0AAV7I9Z0</accession>
<dbReference type="PRINTS" id="PR00171">
    <property type="entry name" value="SUGRTRNSPORT"/>
</dbReference>
<keyword evidence="5" id="KW-0325">Glycoprotein</keyword>
<evidence type="ECO:0000259" key="7">
    <source>
        <dbReference type="PROSITE" id="PS50850"/>
    </source>
</evidence>
<gene>
    <name evidence="8" type="ORF">KQX54_019573</name>
</gene>
<evidence type="ECO:0000256" key="6">
    <source>
        <dbReference type="SAM" id="Phobius"/>
    </source>
</evidence>
<sequence length="510" mass="56496">METLELKELKIVAVSDEEIKKQQKRGVIYQMSMSLLANFTILGPAMSLGYSAVILPTLRSANSDLPITEDQASWIAGSAAFGTPIGCMLSSLIMRRGRRLSLMVTSTFSLIGWVLIYMSTNYEKLVVGRIIAGIATGLASVPATVYTAEVADPLWRSVMVTWSSIAIALGILLVYVFGYFLQDNWRLLALICGLFPAISIIMMLLALPESPLWLRDKGRIDEARILMKKFRGLSKDNATTPAIEQELNNRPRISNNNNNNIMINSDKQSVFKYLTKKSSLKPFGIMIGYFFFQQFSGIFVVVFYAVDIIEEAGIQINGYFGAILIGITRLAGSIIVACASKKWGRRIPSIISGVGMTVFMGLLSVYLYLIDRGINIGDTGIIPAICILAYIFISTIGFLTLPFAMVGEIFPTKVKDILSGLTVCLAYIFSFIIVKCYPDMILVMGKHSVFIFFSLISLLGTVFVFLCLPETKGKTLREIDQLFSSKKNSLELIPEKEKIVIDKNKHTSDV</sequence>
<feature type="transmembrane region" description="Helical" evidence="6">
    <location>
        <begin position="449"/>
        <end position="468"/>
    </location>
</feature>
<evidence type="ECO:0000256" key="1">
    <source>
        <dbReference type="ARBA" id="ARBA00004141"/>
    </source>
</evidence>
<evidence type="ECO:0000256" key="3">
    <source>
        <dbReference type="ARBA" id="ARBA00022989"/>
    </source>
</evidence>
<dbReference type="InterPro" id="IPR003663">
    <property type="entry name" value="Sugar/inositol_transpt"/>
</dbReference>
<evidence type="ECO:0000313" key="9">
    <source>
        <dbReference type="Proteomes" id="UP000826195"/>
    </source>
</evidence>
<evidence type="ECO:0000256" key="5">
    <source>
        <dbReference type="ARBA" id="ARBA00023180"/>
    </source>
</evidence>
<protein>
    <recommendedName>
        <fullName evidence="7">Major facilitator superfamily (MFS) profile domain-containing protein</fullName>
    </recommendedName>
</protein>
<dbReference type="SUPFAM" id="SSF103473">
    <property type="entry name" value="MFS general substrate transporter"/>
    <property type="match status" value="1"/>
</dbReference>
<feature type="transmembrane region" description="Helical" evidence="6">
    <location>
        <begin position="100"/>
        <end position="120"/>
    </location>
</feature>
<comment type="subcellular location">
    <subcellularLocation>
        <location evidence="1">Membrane</location>
        <topology evidence="1">Multi-pass membrane protein</topology>
    </subcellularLocation>
</comment>
<feature type="transmembrane region" description="Helical" evidence="6">
    <location>
        <begin position="381"/>
        <end position="405"/>
    </location>
</feature>
<feature type="transmembrane region" description="Helical" evidence="6">
    <location>
        <begin position="187"/>
        <end position="207"/>
    </location>
</feature>
<evidence type="ECO:0000256" key="4">
    <source>
        <dbReference type="ARBA" id="ARBA00023136"/>
    </source>
</evidence>
<dbReference type="FunFam" id="1.20.1250.20:FF:000249">
    <property type="entry name" value="facilitated trehalose transporter Tret1"/>
    <property type="match status" value="1"/>
</dbReference>
<comment type="caution">
    <text evidence="8">The sequence shown here is derived from an EMBL/GenBank/DDBJ whole genome shotgun (WGS) entry which is preliminary data.</text>
</comment>
<feature type="transmembrane region" description="Helical" evidence="6">
    <location>
        <begin position="126"/>
        <end position="148"/>
    </location>
</feature>
<keyword evidence="3 6" id="KW-1133">Transmembrane helix</keyword>
<dbReference type="GO" id="GO:0016020">
    <property type="term" value="C:membrane"/>
    <property type="evidence" value="ECO:0007669"/>
    <property type="project" value="UniProtKB-SubCell"/>
</dbReference>
<dbReference type="InterPro" id="IPR036259">
    <property type="entry name" value="MFS_trans_sf"/>
</dbReference>
<dbReference type="InterPro" id="IPR050549">
    <property type="entry name" value="MFS_Trehalose_Transporter"/>
</dbReference>
<dbReference type="AlphaFoldDB" id="A0AAV7I9Z0"/>
<evidence type="ECO:0000313" key="8">
    <source>
        <dbReference type="EMBL" id="KAH0547490.1"/>
    </source>
</evidence>
<keyword evidence="2 6" id="KW-0812">Transmembrane</keyword>
<dbReference type="GO" id="GO:0022857">
    <property type="term" value="F:transmembrane transporter activity"/>
    <property type="evidence" value="ECO:0007669"/>
    <property type="project" value="InterPro"/>
</dbReference>
<name>A0AAV7I9Z0_COTGL</name>
<keyword evidence="9" id="KW-1185">Reference proteome</keyword>
<feature type="transmembrane region" description="Helical" evidence="6">
    <location>
        <begin position="283"/>
        <end position="306"/>
    </location>
</feature>
<feature type="transmembrane region" description="Helical" evidence="6">
    <location>
        <begin position="350"/>
        <end position="369"/>
    </location>
</feature>
<dbReference type="PROSITE" id="PS50850">
    <property type="entry name" value="MFS"/>
    <property type="match status" value="1"/>
</dbReference>
<keyword evidence="4 6" id="KW-0472">Membrane</keyword>
<dbReference type="Proteomes" id="UP000826195">
    <property type="component" value="Unassembled WGS sequence"/>
</dbReference>
<feature type="transmembrane region" description="Helical" evidence="6">
    <location>
        <begin position="160"/>
        <end position="181"/>
    </location>
</feature>
<proteinExistence type="predicted"/>
<feature type="transmembrane region" description="Helical" evidence="6">
    <location>
        <begin position="72"/>
        <end position="93"/>
    </location>
</feature>
<dbReference type="PROSITE" id="PS00217">
    <property type="entry name" value="SUGAR_TRANSPORT_2"/>
    <property type="match status" value="1"/>
</dbReference>
<dbReference type="InterPro" id="IPR020846">
    <property type="entry name" value="MFS_dom"/>
</dbReference>
<feature type="transmembrane region" description="Helical" evidence="6">
    <location>
        <begin position="417"/>
        <end position="437"/>
    </location>
</feature>
<dbReference type="Gene3D" id="1.20.1250.20">
    <property type="entry name" value="MFS general substrate transporter like domains"/>
    <property type="match status" value="1"/>
</dbReference>
<dbReference type="PANTHER" id="PTHR48021:SF89">
    <property type="entry name" value="FI02132P-RELATED"/>
    <property type="match status" value="1"/>
</dbReference>
<dbReference type="InterPro" id="IPR005828">
    <property type="entry name" value="MFS_sugar_transport-like"/>
</dbReference>
<reference evidence="8 9" key="1">
    <citation type="journal article" date="2021" name="J. Hered.">
        <title>A chromosome-level genome assembly of the parasitoid wasp, Cotesia glomerata (Hymenoptera: Braconidae).</title>
        <authorList>
            <person name="Pinto B.J."/>
            <person name="Weis J.J."/>
            <person name="Gamble T."/>
            <person name="Ode P.J."/>
            <person name="Paul R."/>
            <person name="Zaspel J.M."/>
        </authorList>
    </citation>
    <scope>NUCLEOTIDE SEQUENCE [LARGE SCALE GENOMIC DNA]</scope>
    <source>
        <strain evidence="8">CgM1</strain>
    </source>
</reference>